<dbReference type="AlphaFoldDB" id="A0A176VXC4"/>
<dbReference type="InterPro" id="IPR021924">
    <property type="entry name" value="DUF3537"/>
</dbReference>
<dbReference type="PANTHER" id="PTHR31963:SF4">
    <property type="entry name" value="GUSTATORY RECEPTOR"/>
    <property type="match status" value="1"/>
</dbReference>
<keyword evidence="2" id="KW-1185">Reference proteome</keyword>
<reference evidence="1" key="1">
    <citation type="submission" date="2016-03" db="EMBL/GenBank/DDBJ databases">
        <title>Mechanisms controlling the formation of the plant cell surface in tip-growing cells are functionally conserved among land plants.</title>
        <authorList>
            <person name="Honkanen S."/>
            <person name="Jones V.A."/>
            <person name="Morieri G."/>
            <person name="Champion C."/>
            <person name="Hetherington A.J."/>
            <person name="Kelly S."/>
            <person name="Saint-Marcoux D."/>
            <person name="Proust H."/>
            <person name="Prescott H."/>
            <person name="Dolan L."/>
        </authorList>
    </citation>
    <scope>NUCLEOTIDE SEQUENCE [LARGE SCALE GENOMIC DNA]</scope>
    <source>
        <tissue evidence="1">Whole gametophyte</tissue>
    </source>
</reference>
<dbReference type="Pfam" id="PF12056">
    <property type="entry name" value="DUF3537"/>
    <property type="match status" value="1"/>
</dbReference>
<gene>
    <name evidence="1" type="ORF">AXG93_2818s1280</name>
</gene>
<proteinExistence type="predicted"/>
<evidence type="ECO:0000313" key="2">
    <source>
        <dbReference type="Proteomes" id="UP000077202"/>
    </source>
</evidence>
<protein>
    <submittedName>
        <fullName evidence="1">Uncharacterized protein</fullName>
    </submittedName>
</protein>
<dbReference type="PANTHER" id="PTHR31963">
    <property type="entry name" value="RAS GUANINE NUCLEOTIDE EXCHANGE FACTOR K"/>
    <property type="match status" value="1"/>
</dbReference>
<sequence length="247" mass="27835">MSGDEIQRFRAVLFFLGLDQSTTGRAVCSWTLFVFFTAVVPAVETLWSSCETCDEERRHPFHRLVEYGQSAFAAVAFLCLSTIIQKFGLRKVLLLDRIDEYSVEVRRSYEVELNVCSAVQLSGFVICVYGAVKITHRAQELNSVVTQWHAVVTCNYKPSMYSAEPAQTLQGGSSDLEAPLIPSKRPAQNPMSIEEFYKRESLVNYLQHSKSGISLFGYTLDRGFLYAVFGIELTLTTFILGETLLHE</sequence>
<evidence type="ECO:0000313" key="1">
    <source>
        <dbReference type="EMBL" id="OAE25450.1"/>
    </source>
</evidence>
<dbReference type="EMBL" id="LVLJ01002338">
    <property type="protein sequence ID" value="OAE25450.1"/>
    <property type="molecule type" value="Genomic_DNA"/>
</dbReference>
<comment type="caution">
    <text evidence="1">The sequence shown here is derived from an EMBL/GenBank/DDBJ whole genome shotgun (WGS) entry which is preliminary data.</text>
</comment>
<dbReference type="Proteomes" id="UP000077202">
    <property type="component" value="Unassembled WGS sequence"/>
</dbReference>
<organism evidence="1 2">
    <name type="scientific">Marchantia polymorpha subsp. ruderalis</name>
    <dbReference type="NCBI Taxonomy" id="1480154"/>
    <lineage>
        <taxon>Eukaryota</taxon>
        <taxon>Viridiplantae</taxon>
        <taxon>Streptophyta</taxon>
        <taxon>Embryophyta</taxon>
        <taxon>Marchantiophyta</taxon>
        <taxon>Marchantiopsida</taxon>
        <taxon>Marchantiidae</taxon>
        <taxon>Marchantiales</taxon>
        <taxon>Marchantiaceae</taxon>
        <taxon>Marchantia</taxon>
    </lineage>
</organism>
<accession>A0A176VXC4</accession>
<name>A0A176VXC4_MARPO</name>